<keyword evidence="2" id="KW-1185">Reference proteome</keyword>
<accession>A0ACC3CZA1</accession>
<evidence type="ECO:0000313" key="1">
    <source>
        <dbReference type="EMBL" id="KAK3059437.1"/>
    </source>
</evidence>
<comment type="caution">
    <text evidence="1">The sequence shown here is derived from an EMBL/GenBank/DDBJ whole genome shotgun (WGS) entry which is preliminary data.</text>
</comment>
<reference evidence="1" key="1">
    <citation type="submission" date="2024-09" db="EMBL/GenBank/DDBJ databases">
        <title>Black Yeasts Isolated from many extreme environments.</title>
        <authorList>
            <person name="Coleine C."/>
            <person name="Stajich J.E."/>
            <person name="Selbmann L."/>
        </authorList>
    </citation>
    <scope>NUCLEOTIDE SEQUENCE</scope>
    <source>
        <strain evidence="1">CCFEE 5737</strain>
    </source>
</reference>
<evidence type="ECO:0000313" key="2">
    <source>
        <dbReference type="Proteomes" id="UP001186974"/>
    </source>
</evidence>
<protein>
    <submittedName>
        <fullName evidence="1">Uncharacterized protein</fullName>
    </submittedName>
</protein>
<feature type="non-terminal residue" evidence="1">
    <location>
        <position position="1"/>
    </location>
</feature>
<proteinExistence type="predicted"/>
<sequence length="249" mass="28504">FFSEKNDASLVAFGLHSKKRPHCMTLVRFFDHKVLDMLELYIDPDTFRTLDQFKNAKCAVGLKPMIAFSGTLFESPTPNAYTLAKSMFLDIFKGADTTQIDVEGLQYVIQISVGEEVEGQPKPAMHFRVYRIKTKRSGQKLPRIEVEEMGPRIDFRVGRLKEAEESVMKEALKRPRQLEPKTKKNVETDLMGDKVGRIHIGKQDLSTLQARKMKGLKRQRDEVESGDEMSVVDDDEDEVVDEPVPKKQR</sequence>
<name>A0ACC3CZA1_9PEZI</name>
<dbReference type="EMBL" id="JAWDJW010009410">
    <property type="protein sequence ID" value="KAK3059437.1"/>
    <property type="molecule type" value="Genomic_DNA"/>
</dbReference>
<gene>
    <name evidence="1" type="ORF">LTS18_010874</name>
</gene>
<dbReference type="Proteomes" id="UP001186974">
    <property type="component" value="Unassembled WGS sequence"/>
</dbReference>
<organism evidence="1 2">
    <name type="scientific">Coniosporium uncinatum</name>
    <dbReference type="NCBI Taxonomy" id="93489"/>
    <lineage>
        <taxon>Eukaryota</taxon>
        <taxon>Fungi</taxon>
        <taxon>Dikarya</taxon>
        <taxon>Ascomycota</taxon>
        <taxon>Pezizomycotina</taxon>
        <taxon>Dothideomycetes</taxon>
        <taxon>Dothideomycetes incertae sedis</taxon>
        <taxon>Coniosporium</taxon>
    </lineage>
</organism>